<keyword evidence="3" id="KW-0347">Helicase</keyword>
<evidence type="ECO:0000256" key="1">
    <source>
        <dbReference type="SAM" id="MobiDB-lite"/>
    </source>
</evidence>
<keyword evidence="3" id="KW-0067">ATP-binding</keyword>
<dbReference type="InterPro" id="IPR005580">
    <property type="entry name" value="DbpA/CsdA_RNA-bd_dom"/>
</dbReference>
<sequence length="247" mass="28505">HRSGRTGRAGKFGTSIVIANLKEKGKLKTIEKMIGKKFAHLPIPLGKEICERQLFHLIDRMEKVEVDDSQIDSFLPEINLKLEWMDRDELIKKFVSLEFNRFLDYYRNAPDLNKPSAEKGRSSTRGGSDGFTRFFLNLGKLDGLKPADVIGMINDYTGTKNLEIGEIDIRKTYSFFEVDKAYTKEILSAFKNKRLKKREINVEVTTKEPRSNQSNRRGRKRSANSSKPWMNQGRKSGQSKRKNKKTR</sequence>
<proteinExistence type="predicted"/>
<dbReference type="InterPro" id="IPR012677">
    <property type="entry name" value="Nucleotide-bd_a/b_plait_sf"/>
</dbReference>
<feature type="compositionally biased region" description="Basic residues" evidence="1">
    <location>
        <begin position="237"/>
        <end position="247"/>
    </location>
</feature>
<dbReference type="CDD" id="cd12252">
    <property type="entry name" value="RRM_DbpA"/>
    <property type="match status" value="1"/>
</dbReference>
<dbReference type="GO" id="GO:0003724">
    <property type="term" value="F:RNA helicase activity"/>
    <property type="evidence" value="ECO:0007669"/>
    <property type="project" value="UniProtKB-EC"/>
</dbReference>
<accession>A0A3B1CPY9</accession>
<dbReference type="AlphaFoldDB" id="A0A3B1CPY9"/>
<dbReference type="SUPFAM" id="SSF52540">
    <property type="entry name" value="P-loop containing nucleoside triphosphate hydrolases"/>
    <property type="match status" value="1"/>
</dbReference>
<gene>
    <name evidence="3" type="ORF">MNBD_IGNAVI01-673</name>
</gene>
<dbReference type="Gene3D" id="3.30.70.330">
    <property type="match status" value="1"/>
</dbReference>
<name>A0A3B1CPY9_9ZZZZ</name>
<feature type="domain" description="DEAD box helicase DbpA/CsdA RNA-binding" evidence="2">
    <location>
        <begin position="133"/>
        <end position="203"/>
    </location>
</feature>
<evidence type="ECO:0000259" key="2">
    <source>
        <dbReference type="Pfam" id="PF03880"/>
    </source>
</evidence>
<dbReference type="GO" id="GO:0016787">
    <property type="term" value="F:hydrolase activity"/>
    <property type="evidence" value="ECO:0007669"/>
    <property type="project" value="UniProtKB-KW"/>
</dbReference>
<dbReference type="Gene3D" id="3.40.50.300">
    <property type="entry name" value="P-loop containing nucleotide triphosphate hydrolases"/>
    <property type="match status" value="1"/>
</dbReference>
<evidence type="ECO:0000313" key="3">
    <source>
        <dbReference type="EMBL" id="VAX26004.1"/>
    </source>
</evidence>
<keyword evidence="3" id="KW-0547">Nucleotide-binding</keyword>
<dbReference type="Pfam" id="PF03880">
    <property type="entry name" value="DbpA"/>
    <property type="match status" value="1"/>
</dbReference>
<dbReference type="InterPro" id="IPR027417">
    <property type="entry name" value="P-loop_NTPase"/>
</dbReference>
<keyword evidence="3" id="KW-0378">Hydrolase</keyword>
<dbReference type="EMBL" id="UOGD01000317">
    <property type="protein sequence ID" value="VAX26004.1"/>
    <property type="molecule type" value="Genomic_DNA"/>
</dbReference>
<organism evidence="3">
    <name type="scientific">hydrothermal vent metagenome</name>
    <dbReference type="NCBI Taxonomy" id="652676"/>
    <lineage>
        <taxon>unclassified sequences</taxon>
        <taxon>metagenomes</taxon>
        <taxon>ecological metagenomes</taxon>
    </lineage>
</organism>
<dbReference type="EC" id="3.6.4.13" evidence="3"/>
<feature type="non-terminal residue" evidence="3">
    <location>
        <position position="1"/>
    </location>
</feature>
<feature type="compositionally biased region" description="Polar residues" evidence="1">
    <location>
        <begin position="223"/>
        <end position="236"/>
    </location>
</feature>
<feature type="region of interest" description="Disordered" evidence="1">
    <location>
        <begin position="203"/>
        <end position="247"/>
    </location>
</feature>
<reference evidence="3" key="1">
    <citation type="submission" date="2018-06" db="EMBL/GenBank/DDBJ databases">
        <authorList>
            <person name="Zhirakovskaya E."/>
        </authorList>
    </citation>
    <scope>NUCLEOTIDE SEQUENCE</scope>
</reference>
<protein>
    <submittedName>
        <fullName evidence="3">DEAD-box ATP-dependent RNA helicase DeaD (= CshA)</fullName>
        <ecNumber evidence="3">3.6.4.13</ecNumber>
    </submittedName>
</protein>